<evidence type="ECO:0000313" key="3">
    <source>
        <dbReference type="Proteomes" id="UP001303760"/>
    </source>
</evidence>
<dbReference type="AlphaFoldDB" id="A0AAN7H8X7"/>
<name>A0AAN7H8X7_9PEZI</name>
<evidence type="ECO:0000259" key="1">
    <source>
        <dbReference type="Pfam" id="PF16862"/>
    </source>
</evidence>
<accession>A0AAN7H8X7</accession>
<feature type="domain" description="Beta-glucuronidase C-terminal" evidence="1">
    <location>
        <begin position="9"/>
        <end position="43"/>
    </location>
</feature>
<dbReference type="EMBL" id="MU860778">
    <property type="protein sequence ID" value="KAK4232909.1"/>
    <property type="molecule type" value="Genomic_DNA"/>
</dbReference>
<feature type="non-terminal residue" evidence="2">
    <location>
        <position position="1"/>
    </location>
</feature>
<comment type="caution">
    <text evidence="2">The sequence shown here is derived from an EMBL/GenBank/DDBJ whole genome shotgun (WGS) entry which is preliminary data.</text>
</comment>
<reference evidence="2" key="1">
    <citation type="journal article" date="2023" name="Mol. Phylogenet. Evol.">
        <title>Genome-scale phylogeny and comparative genomics of the fungal order Sordariales.</title>
        <authorList>
            <person name="Hensen N."/>
            <person name="Bonometti L."/>
            <person name="Westerberg I."/>
            <person name="Brannstrom I.O."/>
            <person name="Guillou S."/>
            <person name="Cros-Aarteil S."/>
            <person name="Calhoun S."/>
            <person name="Haridas S."/>
            <person name="Kuo A."/>
            <person name="Mondo S."/>
            <person name="Pangilinan J."/>
            <person name="Riley R."/>
            <person name="LaButti K."/>
            <person name="Andreopoulos B."/>
            <person name="Lipzen A."/>
            <person name="Chen C."/>
            <person name="Yan M."/>
            <person name="Daum C."/>
            <person name="Ng V."/>
            <person name="Clum A."/>
            <person name="Steindorff A."/>
            <person name="Ohm R.A."/>
            <person name="Martin F."/>
            <person name="Silar P."/>
            <person name="Natvig D.O."/>
            <person name="Lalanne C."/>
            <person name="Gautier V."/>
            <person name="Ament-Velasquez S.L."/>
            <person name="Kruys A."/>
            <person name="Hutchinson M.I."/>
            <person name="Powell A.J."/>
            <person name="Barry K."/>
            <person name="Miller A.N."/>
            <person name="Grigoriev I.V."/>
            <person name="Debuchy R."/>
            <person name="Gladieux P."/>
            <person name="Hiltunen Thoren M."/>
            <person name="Johannesson H."/>
        </authorList>
    </citation>
    <scope>NUCLEOTIDE SEQUENCE</scope>
    <source>
        <strain evidence="2">CBS 532.94</strain>
    </source>
</reference>
<dbReference type="Pfam" id="PF16862">
    <property type="entry name" value="Glyco_hydro_79C"/>
    <property type="match status" value="1"/>
</dbReference>
<reference evidence="2" key="2">
    <citation type="submission" date="2023-05" db="EMBL/GenBank/DDBJ databases">
        <authorList>
            <consortium name="Lawrence Berkeley National Laboratory"/>
            <person name="Steindorff A."/>
            <person name="Hensen N."/>
            <person name="Bonometti L."/>
            <person name="Westerberg I."/>
            <person name="Brannstrom I.O."/>
            <person name="Guillou S."/>
            <person name="Cros-Aarteil S."/>
            <person name="Calhoun S."/>
            <person name="Haridas S."/>
            <person name="Kuo A."/>
            <person name="Mondo S."/>
            <person name="Pangilinan J."/>
            <person name="Riley R."/>
            <person name="Labutti K."/>
            <person name="Andreopoulos B."/>
            <person name="Lipzen A."/>
            <person name="Chen C."/>
            <person name="Yanf M."/>
            <person name="Daum C."/>
            <person name="Ng V."/>
            <person name="Clum A."/>
            <person name="Ohm R."/>
            <person name="Martin F."/>
            <person name="Silar P."/>
            <person name="Natvig D."/>
            <person name="Lalanne C."/>
            <person name="Gautier V."/>
            <person name="Ament-Velasquez S.L."/>
            <person name="Kruys A."/>
            <person name="Hutchinson M.I."/>
            <person name="Powell A.J."/>
            <person name="Barry K."/>
            <person name="Miller A.N."/>
            <person name="Grigoriev I.V."/>
            <person name="Debuchy R."/>
            <person name="Gladieux P."/>
            <person name="Thoren M.H."/>
            <person name="Johannesson H."/>
        </authorList>
    </citation>
    <scope>NUCLEOTIDE SEQUENCE</scope>
    <source>
        <strain evidence="2">CBS 532.94</strain>
    </source>
</reference>
<dbReference type="InterPro" id="IPR031728">
    <property type="entry name" value="GlcAase_C"/>
</dbReference>
<dbReference type="Proteomes" id="UP001303760">
    <property type="component" value="Unassembled WGS sequence"/>
</dbReference>
<sequence length="99" mass="11134">NPVLWNVSAYGIYQSGKLAKYVVINFDEWNSTTPHQRPTQEFHSDEGIEWAGQSWNYTDGRLLEKGVKKWESYTAMNGIVSPDLPSIEAVLVTLKSAAC</sequence>
<organism evidence="2 3">
    <name type="scientific">Achaetomium macrosporum</name>
    <dbReference type="NCBI Taxonomy" id="79813"/>
    <lineage>
        <taxon>Eukaryota</taxon>
        <taxon>Fungi</taxon>
        <taxon>Dikarya</taxon>
        <taxon>Ascomycota</taxon>
        <taxon>Pezizomycotina</taxon>
        <taxon>Sordariomycetes</taxon>
        <taxon>Sordariomycetidae</taxon>
        <taxon>Sordariales</taxon>
        <taxon>Chaetomiaceae</taxon>
        <taxon>Achaetomium</taxon>
    </lineage>
</organism>
<keyword evidence="3" id="KW-1185">Reference proteome</keyword>
<protein>
    <recommendedName>
        <fullName evidence="1">Beta-glucuronidase C-terminal domain-containing protein</fullName>
    </recommendedName>
</protein>
<evidence type="ECO:0000313" key="2">
    <source>
        <dbReference type="EMBL" id="KAK4232909.1"/>
    </source>
</evidence>
<gene>
    <name evidence="2" type="ORF">C8A03DRAFT_39432</name>
</gene>
<proteinExistence type="predicted"/>